<accession>A0A1H7P550</accession>
<protein>
    <submittedName>
        <fullName evidence="1">Uncharacterized protein</fullName>
    </submittedName>
</protein>
<reference evidence="2" key="1">
    <citation type="submission" date="2016-10" db="EMBL/GenBank/DDBJ databases">
        <authorList>
            <person name="Varghese N."/>
            <person name="Submissions S."/>
        </authorList>
    </citation>
    <scope>NUCLEOTIDE SEQUENCE [LARGE SCALE GENOMIC DNA]</scope>
    <source>
        <strain evidence="2">CGMCC 1.9127</strain>
    </source>
</reference>
<keyword evidence="2" id="KW-1185">Reference proteome</keyword>
<dbReference type="EMBL" id="FOBI01000009">
    <property type="protein sequence ID" value="SEL30921.1"/>
    <property type="molecule type" value="Genomic_DNA"/>
</dbReference>
<dbReference type="Proteomes" id="UP000199297">
    <property type="component" value="Unassembled WGS sequence"/>
</dbReference>
<sequence>MFNQIFAATVFVSVIGFEANASVPPSCVTGKSATGLTAEAPTHVGVGISTQFKGDYDFSIM</sequence>
<organism evidence="1 2">
    <name type="scientific">Colwellia chukchiensis</name>
    <dbReference type="NCBI Taxonomy" id="641665"/>
    <lineage>
        <taxon>Bacteria</taxon>
        <taxon>Pseudomonadati</taxon>
        <taxon>Pseudomonadota</taxon>
        <taxon>Gammaproteobacteria</taxon>
        <taxon>Alteromonadales</taxon>
        <taxon>Colwelliaceae</taxon>
        <taxon>Colwellia</taxon>
    </lineage>
</organism>
<gene>
    <name evidence="1" type="ORF">SAMN05216262_1094</name>
</gene>
<evidence type="ECO:0000313" key="2">
    <source>
        <dbReference type="Proteomes" id="UP000199297"/>
    </source>
</evidence>
<dbReference type="AlphaFoldDB" id="A0A1H7P550"/>
<dbReference type="STRING" id="641665.GCA_002104455_00704"/>
<name>A0A1H7P550_9GAMM</name>
<evidence type="ECO:0000313" key="1">
    <source>
        <dbReference type="EMBL" id="SEL30921.1"/>
    </source>
</evidence>
<proteinExistence type="predicted"/>
<dbReference type="RefSeq" id="WP_085285109.1">
    <property type="nucleotide sequence ID" value="NZ_FOBI01000009.1"/>
</dbReference>